<reference evidence="3 4" key="1">
    <citation type="journal article" date="2014" name="Nat. Genet.">
        <title>Genome and transcriptome of the porcine whipworm Trichuris suis.</title>
        <authorList>
            <person name="Jex A.R."/>
            <person name="Nejsum P."/>
            <person name="Schwarz E.M."/>
            <person name="Hu L."/>
            <person name="Young N.D."/>
            <person name="Hall R.S."/>
            <person name="Korhonen P.K."/>
            <person name="Liao S."/>
            <person name="Thamsborg S."/>
            <person name="Xia J."/>
            <person name="Xu P."/>
            <person name="Wang S."/>
            <person name="Scheerlinck J.P."/>
            <person name="Hofmann A."/>
            <person name="Sternberg P.W."/>
            <person name="Wang J."/>
            <person name="Gasser R.B."/>
        </authorList>
    </citation>
    <scope>NUCLEOTIDE SEQUENCE [LARGE SCALE GENOMIC DNA]</scope>
    <source>
        <strain evidence="3">DCEP-RM93F</strain>
        <strain evidence="1">DCEP-RM93M</strain>
    </source>
</reference>
<keyword evidence="4" id="KW-1185">Reference proteome</keyword>
<proteinExistence type="predicted"/>
<gene>
    <name evidence="2" type="ORF">M513_14170</name>
    <name evidence="1" type="ORF">M513_14318</name>
    <name evidence="3" type="ORF">M514_27846</name>
</gene>
<evidence type="ECO:0000313" key="1">
    <source>
        <dbReference type="EMBL" id="KFD44804.1"/>
    </source>
</evidence>
<name>A0A085MRX8_9BILA</name>
<evidence type="ECO:0000313" key="4">
    <source>
        <dbReference type="Proteomes" id="UP000030764"/>
    </source>
</evidence>
<dbReference type="EMBL" id="KL364037">
    <property type="protein sequence ID" value="KFD44953.1"/>
    <property type="molecule type" value="Genomic_DNA"/>
</dbReference>
<protein>
    <submittedName>
        <fullName evidence="3">Uncharacterized protein</fullName>
    </submittedName>
</protein>
<dbReference type="AlphaFoldDB" id="A0A085MRX8"/>
<sequence>MAPSCLGHAFSLSCRVLNYNHCSQAIVTAGQQFLEQHVIAQQWSAAAEELTDIHHHLLSLYLLLPL</sequence>
<organism evidence="3">
    <name type="scientific">Trichuris suis</name>
    <name type="common">pig whipworm</name>
    <dbReference type="NCBI Taxonomy" id="68888"/>
    <lineage>
        <taxon>Eukaryota</taxon>
        <taxon>Metazoa</taxon>
        <taxon>Ecdysozoa</taxon>
        <taxon>Nematoda</taxon>
        <taxon>Enoplea</taxon>
        <taxon>Dorylaimia</taxon>
        <taxon>Trichinellida</taxon>
        <taxon>Trichuridae</taxon>
        <taxon>Trichuris</taxon>
    </lineage>
</organism>
<evidence type="ECO:0000313" key="3">
    <source>
        <dbReference type="EMBL" id="KFD59974.1"/>
    </source>
</evidence>
<dbReference type="EMBL" id="KL364522">
    <property type="protein sequence ID" value="KFD44804.1"/>
    <property type="molecule type" value="Genomic_DNA"/>
</dbReference>
<evidence type="ECO:0000313" key="2">
    <source>
        <dbReference type="EMBL" id="KFD44953.1"/>
    </source>
</evidence>
<dbReference type="Proteomes" id="UP000030758">
    <property type="component" value="Unassembled WGS sequence"/>
</dbReference>
<accession>A0A085MRX8</accession>
<dbReference type="Proteomes" id="UP000030764">
    <property type="component" value="Unassembled WGS sequence"/>
</dbReference>
<dbReference type="EMBL" id="KL367707">
    <property type="protein sequence ID" value="KFD59974.1"/>
    <property type="molecule type" value="Genomic_DNA"/>
</dbReference>